<evidence type="ECO:0000259" key="6">
    <source>
        <dbReference type="Pfam" id="PF04542"/>
    </source>
</evidence>
<dbReference type="Pfam" id="PF04545">
    <property type="entry name" value="Sigma70_r4"/>
    <property type="match status" value="1"/>
</dbReference>
<dbReference type="InterPro" id="IPR014284">
    <property type="entry name" value="RNA_pol_sigma-70_dom"/>
</dbReference>
<evidence type="ECO:0000313" key="8">
    <source>
        <dbReference type="EMBL" id="RNB73342.1"/>
    </source>
</evidence>
<dbReference type="Gene3D" id="1.10.1740.10">
    <property type="match status" value="1"/>
</dbReference>
<sequence>MGMAVQTIAPPSATTKADGSYYESRTFCELYSEFFGRINCYLRSRVRNRWDADDLTTVVFMKAWEKFEQYSRAYPFASWIFRIAHNTYVDYVRKHREVPVDQAEMLGSETDDTWQPELHALTSEEFSLLRNRLDLLSRSQKDVLTLRYFAGLKISQVADVLGKTESSIKMISHRGLRRLRIMYERRALLE</sequence>
<dbReference type="GO" id="GO:0016987">
    <property type="term" value="F:sigma factor activity"/>
    <property type="evidence" value="ECO:0007669"/>
    <property type="project" value="UniProtKB-KW"/>
</dbReference>
<evidence type="ECO:0000256" key="5">
    <source>
        <dbReference type="ARBA" id="ARBA00023163"/>
    </source>
</evidence>
<dbReference type="InterPro" id="IPR039425">
    <property type="entry name" value="RNA_pol_sigma-70-like"/>
</dbReference>
<feature type="domain" description="RNA polymerase sigma-70 region 2" evidence="6">
    <location>
        <begin position="41"/>
        <end position="96"/>
    </location>
</feature>
<dbReference type="SUPFAM" id="SSF88659">
    <property type="entry name" value="Sigma3 and sigma4 domains of RNA polymerase sigma factors"/>
    <property type="match status" value="1"/>
</dbReference>
<evidence type="ECO:0000256" key="4">
    <source>
        <dbReference type="ARBA" id="ARBA00023125"/>
    </source>
</evidence>
<dbReference type="GO" id="GO:0003677">
    <property type="term" value="F:DNA binding"/>
    <property type="evidence" value="ECO:0007669"/>
    <property type="project" value="UniProtKB-KW"/>
</dbReference>
<dbReference type="InterPro" id="IPR036388">
    <property type="entry name" value="WH-like_DNA-bd_sf"/>
</dbReference>
<dbReference type="EMBL" id="RHHR01000019">
    <property type="protein sequence ID" value="RNB73342.1"/>
    <property type="molecule type" value="Genomic_DNA"/>
</dbReference>
<dbReference type="GO" id="GO:0006352">
    <property type="term" value="P:DNA-templated transcription initiation"/>
    <property type="evidence" value="ECO:0007669"/>
    <property type="project" value="InterPro"/>
</dbReference>
<accession>A0A3M8CC68</accession>
<gene>
    <name evidence="8" type="ORF">EDM52_12625</name>
</gene>
<dbReference type="NCBIfam" id="TIGR02937">
    <property type="entry name" value="sigma70-ECF"/>
    <property type="match status" value="1"/>
</dbReference>
<keyword evidence="2" id="KW-0805">Transcription regulation</keyword>
<dbReference type="Gene3D" id="1.10.10.10">
    <property type="entry name" value="Winged helix-like DNA-binding domain superfamily/Winged helix DNA-binding domain"/>
    <property type="match status" value="1"/>
</dbReference>
<dbReference type="InterPro" id="IPR013324">
    <property type="entry name" value="RNA_pol_sigma_r3/r4-like"/>
</dbReference>
<dbReference type="CDD" id="cd06171">
    <property type="entry name" value="Sigma70_r4"/>
    <property type="match status" value="1"/>
</dbReference>
<keyword evidence="3" id="KW-0731">Sigma factor</keyword>
<dbReference type="PANTHER" id="PTHR43133:SF8">
    <property type="entry name" value="RNA POLYMERASE SIGMA FACTOR HI_1459-RELATED"/>
    <property type="match status" value="1"/>
</dbReference>
<dbReference type="PANTHER" id="PTHR43133">
    <property type="entry name" value="RNA POLYMERASE ECF-TYPE SIGMA FACTO"/>
    <property type="match status" value="1"/>
</dbReference>
<name>A0A3M8CC68_9BACL</name>
<proteinExistence type="inferred from homology"/>
<keyword evidence="5" id="KW-0804">Transcription</keyword>
<dbReference type="RefSeq" id="WP_122909338.1">
    <property type="nucleotide sequence ID" value="NZ_CBCSBE010000012.1"/>
</dbReference>
<dbReference type="InterPro" id="IPR007630">
    <property type="entry name" value="RNA_pol_sigma70_r4"/>
</dbReference>
<comment type="similarity">
    <text evidence="1">Belongs to the sigma-70 factor family. ECF subfamily.</text>
</comment>
<dbReference type="InterPro" id="IPR013325">
    <property type="entry name" value="RNA_pol_sigma_r2"/>
</dbReference>
<evidence type="ECO:0000256" key="3">
    <source>
        <dbReference type="ARBA" id="ARBA00023082"/>
    </source>
</evidence>
<dbReference type="InterPro" id="IPR007627">
    <property type="entry name" value="RNA_pol_sigma70_r2"/>
</dbReference>
<dbReference type="Proteomes" id="UP000282028">
    <property type="component" value="Unassembled WGS sequence"/>
</dbReference>
<dbReference type="OrthoDB" id="9784984at2"/>
<evidence type="ECO:0000313" key="9">
    <source>
        <dbReference type="Proteomes" id="UP000282028"/>
    </source>
</evidence>
<dbReference type="AlphaFoldDB" id="A0A3M8CC68"/>
<dbReference type="SUPFAM" id="SSF88946">
    <property type="entry name" value="Sigma2 domain of RNA polymerase sigma factors"/>
    <property type="match status" value="1"/>
</dbReference>
<dbReference type="Pfam" id="PF04542">
    <property type="entry name" value="Sigma70_r2"/>
    <property type="match status" value="1"/>
</dbReference>
<reference evidence="8 9" key="1">
    <citation type="submission" date="2018-10" db="EMBL/GenBank/DDBJ databases">
        <title>Phylogenomics of Brevibacillus.</title>
        <authorList>
            <person name="Dunlap C."/>
        </authorList>
    </citation>
    <scope>NUCLEOTIDE SEQUENCE [LARGE SCALE GENOMIC DNA]</scope>
    <source>
        <strain evidence="8 9">JCM 12215</strain>
    </source>
</reference>
<organism evidence="8 9">
    <name type="scientific">Brevibacillus invocatus</name>
    <dbReference type="NCBI Taxonomy" id="173959"/>
    <lineage>
        <taxon>Bacteria</taxon>
        <taxon>Bacillati</taxon>
        <taxon>Bacillota</taxon>
        <taxon>Bacilli</taxon>
        <taxon>Bacillales</taxon>
        <taxon>Paenibacillaceae</taxon>
        <taxon>Brevibacillus</taxon>
    </lineage>
</organism>
<protein>
    <submittedName>
        <fullName evidence="8">Sigma-70 family RNA polymerase sigma factor</fullName>
    </submittedName>
</protein>
<evidence type="ECO:0000259" key="7">
    <source>
        <dbReference type="Pfam" id="PF04545"/>
    </source>
</evidence>
<keyword evidence="4" id="KW-0238">DNA-binding</keyword>
<evidence type="ECO:0000256" key="2">
    <source>
        <dbReference type="ARBA" id="ARBA00023015"/>
    </source>
</evidence>
<keyword evidence="9" id="KW-1185">Reference proteome</keyword>
<evidence type="ECO:0000256" key="1">
    <source>
        <dbReference type="ARBA" id="ARBA00010641"/>
    </source>
</evidence>
<comment type="caution">
    <text evidence="8">The sequence shown here is derived from an EMBL/GenBank/DDBJ whole genome shotgun (WGS) entry which is preliminary data.</text>
</comment>
<feature type="domain" description="RNA polymerase sigma-70 region 4" evidence="7">
    <location>
        <begin position="133"/>
        <end position="180"/>
    </location>
</feature>